<feature type="binding site" evidence="12">
    <location>
        <begin position="56"/>
        <end position="59"/>
    </location>
    <ligand>
        <name>substrate</name>
    </ligand>
</feature>
<dbReference type="PROSITE" id="PS51480">
    <property type="entry name" value="DHAL"/>
    <property type="match status" value="1"/>
</dbReference>
<evidence type="ECO:0000256" key="6">
    <source>
        <dbReference type="ARBA" id="ARBA00022777"/>
    </source>
</evidence>
<organism evidence="15 16">
    <name type="scientific">Phaeomoniella chlamydospora</name>
    <name type="common">Phaeoacremonium chlamydosporum</name>
    <dbReference type="NCBI Taxonomy" id="158046"/>
    <lineage>
        <taxon>Eukaryota</taxon>
        <taxon>Fungi</taxon>
        <taxon>Dikarya</taxon>
        <taxon>Ascomycota</taxon>
        <taxon>Pezizomycotina</taxon>
        <taxon>Eurotiomycetes</taxon>
        <taxon>Chaetothyriomycetidae</taxon>
        <taxon>Phaeomoniellales</taxon>
        <taxon>Phaeomoniellaceae</taxon>
        <taxon>Phaeomoniella</taxon>
    </lineage>
</organism>
<dbReference type="FunFam" id="1.25.40.340:FF:000001">
    <property type="entry name" value="Dihydroxyacetone kinase 1"/>
    <property type="match status" value="1"/>
</dbReference>
<dbReference type="NCBIfam" id="TIGR02361">
    <property type="entry name" value="dak_ATP"/>
    <property type="match status" value="1"/>
</dbReference>
<dbReference type="PANTHER" id="PTHR28629:SF14">
    <property type="entry name" value="DIHYDROXYACETONE KINASE 1"/>
    <property type="match status" value="1"/>
</dbReference>
<gene>
    <name evidence="15" type="ORF">UCRPC4_g01582</name>
</gene>
<dbReference type="Gene3D" id="1.25.40.340">
    <property type="match status" value="1"/>
</dbReference>
<dbReference type="FunFam" id="3.40.50.10440:FF:000001">
    <property type="entry name" value="Dihydroxyacetone kinase, DhaK subunit"/>
    <property type="match status" value="1"/>
</dbReference>
<keyword evidence="16" id="KW-1185">Reference proteome</keyword>
<dbReference type="FunFam" id="3.30.1180.20:FF:000001">
    <property type="entry name" value="Dihydroxyacetone kinase 1"/>
    <property type="match status" value="1"/>
</dbReference>
<dbReference type="SUPFAM" id="SSF82549">
    <property type="entry name" value="DAK1/DegV-like"/>
    <property type="match status" value="1"/>
</dbReference>
<evidence type="ECO:0000256" key="10">
    <source>
        <dbReference type="ARBA" id="ARBA00048898"/>
    </source>
</evidence>
<keyword evidence="5" id="KW-0547">Nucleotide-binding</keyword>
<dbReference type="PANTHER" id="PTHR28629">
    <property type="entry name" value="TRIOKINASE/FMN CYCLASE"/>
    <property type="match status" value="1"/>
</dbReference>
<dbReference type="InterPro" id="IPR012734">
    <property type="entry name" value="DhaK_ATP"/>
</dbReference>
<feature type="active site" description="Tele-hemiaminal-histidine intermediate" evidence="11">
    <location>
        <position position="226"/>
    </location>
</feature>
<evidence type="ECO:0000256" key="9">
    <source>
        <dbReference type="ARBA" id="ARBA00047974"/>
    </source>
</evidence>
<comment type="catalytic activity">
    <reaction evidence="10">
        <text>dihydroxyacetone + ATP = dihydroxyacetone phosphate + ADP + H(+)</text>
        <dbReference type="Rhea" id="RHEA:15773"/>
        <dbReference type="ChEBI" id="CHEBI:15378"/>
        <dbReference type="ChEBI" id="CHEBI:16016"/>
        <dbReference type="ChEBI" id="CHEBI:30616"/>
        <dbReference type="ChEBI" id="CHEBI:57642"/>
        <dbReference type="ChEBI" id="CHEBI:456216"/>
        <dbReference type="EC" id="2.7.1.29"/>
    </reaction>
</comment>
<dbReference type="Proteomes" id="UP000053317">
    <property type="component" value="Unassembled WGS sequence"/>
</dbReference>
<dbReference type="InterPro" id="IPR050861">
    <property type="entry name" value="Dihydroxyacetone_Kinase"/>
</dbReference>
<name>A0A0G2EUW0_PHACM</name>
<evidence type="ECO:0000256" key="12">
    <source>
        <dbReference type="PIRSR" id="PIRSR612734-2"/>
    </source>
</evidence>
<dbReference type="Pfam" id="PF02734">
    <property type="entry name" value="Dak2"/>
    <property type="match status" value="1"/>
</dbReference>
<evidence type="ECO:0000256" key="3">
    <source>
        <dbReference type="ARBA" id="ARBA00008757"/>
    </source>
</evidence>
<dbReference type="AlphaFoldDB" id="A0A0G2EUW0"/>
<dbReference type="SMART" id="SM01120">
    <property type="entry name" value="Dak2"/>
    <property type="match status" value="1"/>
</dbReference>
<dbReference type="PROSITE" id="PS51481">
    <property type="entry name" value="DHAK"/>
    <property type="match status" value="1"/>
</dbReference>
<dbReference type="GO" id="GO:0005829">
    <property type="term" value="C:cytosol"/>
    <property type="evidence" value="ECO:0007669"/>
    <property type="project" value="TreeGrafter"/>
</dbReference>
<dbReference type="Pfam" id="PF02733">
    <property type="entry name" value="Dak1"/>
    <property type="match status" value="1"/>
</dbReference>
<evidence type="ECO:0000313" key="15">
    <source>
        <dbReference type="EMBL" id="KKY25891.1"/>
    </source>
</evidence>
<reference evidence="15 16" key="2">
    <citation type="submission" date="2015-05" db="EMBL/GenBank/DDBJ databases">
        <authorList>
            <person name="Morales-Cruz A."/>
            <person name="Amrine K.C."/>
            <person name="Cantu D."/>
        </authorList>
    </citation>
    <scope>NUCLEOTIDE SEQUENCE [LARGE SCALE GENOMIC DNA]</scope>
    <source>
        <strain evidence="15">UCRPC4</strain>
    </source>
</reference>
<comment type="catalytic activity">
    <reaction evidence="9">
        <text>D-glyceraldehyde + ATP = D-glyceraldehyde 3-phosphate + ADP + H(+)</text>
        <dbReference type="Rhea" id="RHEA:13941"/>
        <dbReference type="ChEBI" id="CHEBI:15378"/>
        <dbReference type="ChEBI" id="CHEBI:17378"/>
        <dbReference type="ChEBI" id="CHEBI:30616"/>
        <dbReference type="ChEBI" id="CHEBI:59776"/>
        <dbReference type="ChEBI" id="CHEBI:456216"/>
        <dbReference type="EC" id="2.7.1.28"/>
    </reaction>
</comment>
<evidence type="ECO:0000259" key="14">
    <source>
        <dbReference type="PROSITE" id="PS51481"/>
    </source>
</evidence>
<dbReference type="OrthoDB" id="1724672at2759"/>
<sequence length="597" mass="62633">MQTKHFIEDPTHLVNTALHSLTITNPSLALDAENKIVYRRPEKNAEPKVSIITGGGSGHEPGFAGFGLVTAGVAGTIFASPSAQQVRRAIATRVPHEKGVFVITMNYTGDVLNFGMAAEKAKAEGVATEFFAIGDDVGVGRKKGGKVGRRGIAGGILILKMIGALAELGGSLSEVHQLAQLANKNLVSLGSSLEHVHVPGRAIPDEDAVSMTIKTSSEIEVGMGIHNEPGSHKITAPLPELIRIMLGHMLDPNDKDRAFVPFDFENDQVVLFVNNLGGVSMLEIAGITAEATLQLDRDWGLKPVRTISGTFLTSLNGMGFSLSVLRLADTGLGPGKTMLKLLDFPSEAVGWVAPISTSTWDAANDTTMENTTSGTGTAKPSSLTLGPTLAVSALQSGLKRLIANEADVTKFDTIVGDGDCGVGLKRGAEAVLREITNPDSPMPSDAVAFISRIVPVIEDTMDGTSGAIYAIFMNALAYGLRSQDPSSSSSSPTPVTPSIWAAALKSSLNDLAKYTPAQPGDRTLMDALVPFIETLQETGDVKKAAKVAMDGAENTKHLQASLGRTVYVGGESEFMGKIPDPGAWGLGLFLQGLAEGL</sequence>
<evidence type="ECO:0000259" key="13">
    <source>
        <dbReference type="PROSITE" id="PS51480"/>
    </source>
</evidence>
<accession>A0A0G2EUW0</accession>
<evidence type="ECO:0000313" key="16">
    <source>
        <dbReference type="Proteomes" id="UP000053317"/>
    </source>
</evidence>
<evidence type="ECO:0000256" key="7">
    <source>
        <dbReference type="ARBA" id="ARBA00022798"/>
    </source>
</evidence>
<dbReference type="InterPro" id="IPR036117">
    <property type="entry name" value="DhaL_dom_sf"/>
</dbReference>
<proteinExistence type="inferred from homology"/>
<dbReference type="Gene3D" id="3.40.50.10440">
    <property type="entry name" value="Dihydroxyacetone kinase, domain 1"/>
    <property type="match status" value="1"/>
</dbReference>
<dbReference type="SUPFAM" id="SSF101473">
    <property type="entry name" value="DhaL-like"/>
    <property type="match status" value="1"/>
</dbReference>
<dbReference type="GO" id="GO:0050354">
    <property type="term" value="F:triokinase activity"/>
    <property type="evidence" value="ECO:0007669"/>
    <property type="project" value="UniProtKB-EC"/>
</dbReference>
<evidence type="ECO:0000256" key="4">
    <source>
        <dbReference type="ARBA" id="ARBA00022679"/>
    </source>
</evidence>
<keyword evidence="8" id="KW-0067">ATP-binding</keyword>
<evidence type="ECO:0000256" key="11">
    <source>
        <dbReference type="PIRSR" id="PIRSR612734-1"/>
    </source>
</evidence>
<dbReference type="EMBL" id="LCWF01000038">
    <property type="protein sequence ID" value="KKY25891.1"/>
    <property type="molecule type" value="Genomic_DNA"/>
</dbReference>
<dbReference type="InterPro" id="IPR004006">
    <property type="entry name" value="DhaK_dom"/>
</dbReference>
<protein>
    <submittedName>
        <fullName evidence="15">Putative dihydroxyacetone kinase</fullName>
    </submittedName>
</protein>
<dbReference type="GO" id="GO:0019588">
    <property type="term" value="P:anaerobic glycerol catabolic process"/>
    <property type="evidence" value="ECO:0007669"/>
    <property type="project" value="UniProtKB-UniPathway"/>
</dbReference>
<evidence type="ECO:0000256" key="8">
    <source>
        <dbReference type="ARBA" id="ARBA00022840"/>
    </source>
</evidence>
<dbReference type="Gene3D" id="3.30.1180.20">
    <property type="entry name" value="Dihydroxyacetone kinase, domain 2"/>
    <property type="match status" value="1"/>
</dbReference>
<comment type="similarity">
    <text evidence="3">Belongs to the dihydroxyacetone kinase (DAK) family.</text>
</comment>
<keyword evidence="6 15" id="KW-0418">Kinase</keyword>
<comment type="function">
    <text evidence="1">Catalyzes both the phosphorylation of dihydroxyacetone and of glyceraldehyde.</text>
</comment>
<dbReference type="GO" id="GO:0005524">
    <property type="term" value="F:ATP binding"/>
    <property type="evidence" value="ECO:0007669"/>
    <property type="project" value="UniProtKB-KW"/>
</dbReference>
<evidence type="ECO:0000256" key="2">
    <source>
        <dbReference type="ARBA" id="ARBA00004778"/>
    </source>
</evidence>
<keyword evidence="4" id="KW-0808">Transferase</keyword>
<dbReference type="UniPathway" id="UPA00617">
    <property type="reaction ID" value="UER00669"/>
</dbReference>
<feature type="binding site" evidence="12">
    <location>
        <position position="110"/>
    </location>
    <ligand>
        <name>substrate</name>
    </ligand>
</feature>
<comment type="caution">
    <text evidence="15">The sequence shown here is derived from an EMBL/GenBank/DDBJ whole genome shotgun (WGS) entry which is preliminary data.</text>
</comment>
<comment type="pathway">
    <text evidence="2">Polyol metabolism; glycerol fermentation; glycerone phosphate from glycerol (oxidative route): step 2/2.</text>
</comment>
<dbReference type="InterPro" id="IPR004007">
    <property type="entry name" value="DhaL_dom"/>
</dbReference>
<evidence type="ECO:0000256" key="1">
    <source>
        <dbReference type="ARBA" id="ARBA00003264"/>
    </source>
</evidence>
<keyword evidence="7" id="KW-0319">Glycerol metabolism</keyword>
<evidence type="ECO:0000256" key="5">
    <source>
        <dbReference type="ARBA" id="ARBA00022741"/>
    </source>
</evidence>
<reference evidence="15 16" key="1">
    <citation type="submission" date="2015-05" db="EMBL/GenBank/DDBJ databases">
        <title>Distinctive expansion of gene families associated with plant cell wall degradation and secondary metabolism in the genomes of grapevine trunk pathogens.</title>
        <authorList>
            <person name="Lawrence D.P."/>
            <person name="Travadon R."/>
            <person name="Rolshausen P.E."/>
            <person name="Baumgartner K."/>
        </authorList>
    </citation>
    <scope>NUCLEOTIDE SEQUENCE [LARGE SCALE GENOMIC DNA]</scope>
    <source>
        <strain evidence="15">UCRPC4</strain>
    </source>
</reference>
<feature type="domain" description="DhaK" evidence="14">
    <location>
        <begin position="9"/>
        <end position="351"/>
    </location>
</feature>
<dbReference type="GO" id="GO:0004371">
    <property type="term" value="F:glycerone kinase activity"/>
    <property type="evidence" value="ECO:0007669"/>
    <property type="project" value="UniProtKB-EC"/>
</dbReference>
<feature type="domain" description="DhaL" evidence="13">
    <location>
        <begin position="388"/>
        <end position="595"/>
    </location>
</feature>